<dbReference type="InterPro" id="IPR025661">
    <property type="entry name" value="Pept_asp_AS"/>
</dbReference>
<dbReference type="AlphaFoldDB" id="A0A9Q1C1V7"/>
<dbReference type="InterPro" id="IPR013201">
    <property type="entry name" value="Prot_inhib_I29"/>
</dbReference>
<dbReference type="PROSITE" id="PS00640">
    <property type="entry name" value="THIOL_PROTEASE_ASN"/>
    <property type="match status" value="1"/>
</dbReference>
<feature type="domain" description="Peptidase C1A papain C-terminal" evidence="6">
    <location>
        <begin position="140"/>
        <end position="358"/>
    </location>
</feature>
<evidence type="ECO:0000256" key="5">
    <source>
        <dbReference type="ARBA" id="ARBA00023157"/>
    </source>
</evidence>
<dbReference type="Gene3D" id="3.90.70.10">
    <property type="entry name" value="Cysteine proteinases"/>
    <property type="match status" value="1"/>
</dbReference>
<dbReference type="GO" id="GO:0008234">
    <property type="term" value="F:cysteine-type peptidase activity"/>
    <property type="evidence" value="ECO:0007669"/>
    <property type="project" value="UniProtKB-KW"/>
</dbReference>
<dbReference type="GO" id="GO:0006508">
    <property type="term" value="P:proteolysis"/>
    <property type="evidence" value="ECO:0007669"/>
    <property type="project" value="UniProtKB-KW"/>
</dbReference>
<name>A0A9Q1C1V7_HOLLE</name>
<gene>
    <name evidence="8" type="ORF">HOLleu_20481</name>
</gene>
<dbReference type="InterPro" id="IPR039417">
    <property type="entry name" value="Peptidase_C1A_papain-like"/>
</dbReference>
<feature type="domain" description="Cathepsin propeptide inhibitor" evidence="7">
    <location>
        <begin position="53"/>
        <end position="112"/>
    </location>
</feature>
<keyword evidence="9" id="KW-1185">Reference proteome</keyword>
<dbReference type="InterPro" id="IPR025660">
    <property type="entry name" value="Pept_his_AS"/>
</dbReference>
<dbReference type="SMART" id="SM00848">
    <property type="entry name" value="Inhibitor_I29"/>
    <property type="match status" value="1"/>
</dbReference>
<dbReference type="CDD" id="cd02248">
    <property type="entry name" value="Peptidase_C1A"/>
    <property type="match status" value="1"/>
</dbReference>
<keyword evidence="5" id="KW-1015">Disulfide bond</keyword>
<dbReference type="OrthoDB" id="10253408at2759"/>
<comment type="caution">
    <text evidence="8">The sequence shown here is derived from an EMBL/GenBank/DDBJ whole genome shotgun (WGS) entry which is preliminary data.</text>
</comment>
<evidence type="ECO:0000256" key="2">
    <source>
        <dbReference type="ARBA" id="ARBA00022670"/>
    </source>
</evidence>
<dbReference type="PANTHER" id="PTHR12411">
    <property type="entry name" value="CYSTEINE PROTEASE FAMILY C1-RELATED"/>
    <property type="match status" value="1"/>
</dbReference>
<dbReference type="InterPro" id="IPR000668">
    <property type="entry name" value="Peptidase_C1A_C"/>
</dbReference>
<protein>
    <submittedName>
        <fullName evidence="8">Cathepsin L</fullName>
    </submittedName>
</protein>
<proteinExistence type="inferred from homology"/>
<sequence length="359" mass="39923">MKTITRGHAQTNFYAACNTVSIQPNMLKAAVFLACVATALCFSITAKEFDETWELWKKTHSKQYSKDEEMNRRLIWEENLQKVSKHNAEHSLGLHSYTLGMNKYADLRHEEFVSMMNGFKYNASKERKGITFLRYDAMDAPDAIDWRDQGYVTPVKDQVGQCGSCWAFSTTGSLEGQHFRQTGDLVSLSEQNLVDCSRSYGNNGCEGGLMDYAFTYIKDNGGIDTEDSYPYEAQDEDCRYQPSSSGATDSGYVDIPSGDEDALKEACGANGPISVAIDASHESFQLYEDGIYNELSCSTTELDHGVLVVGYGTDDASGADYWIVKNSWGVSWGQEGYIWMSRNKNNQCGIATAASYPTV</sequence>
<evidence type="ECO:0000259" key="6">
    <source>
        <dbReference type="SMART" id="SM00645"/>
    </source>
</evidence>
<accession>A0A9Q1C1V7</accession>
<keyword evidence="4" id="KW-0788">Thiol protease</keyword>
<dbReference type="PROSITE" id="PS00639">
    <property type="entry name" value="THIOL_PROTEASE_HIS"/>
    <property type="match status" value="1"/>
</dbReference>
<evidence type="ECO:0000256" key="1">
    <source>
        <dbReference type="ARBA" id="ARBA00008455"/>
    </source>
</evidence>
<dbReference type="Proteomes" id="UP001152320">
    <property type="component" value="Chromosome 9"/>
</dbReference>
<keyword evidence="3" id="KW-0378">Hydrolase</keyword>
<dbReference type="Pfam" id="PF00112">
    <property type="entry name" value="Peptidase_C1"/>
    <property type="match status" value="1"/>
</dbReference>
<dbReference type="FunFam" id="3.90.70.10:FF:000006">
    <property type="entry name" value="Cathepsin S"/>
    <property type="match status" value="1"/>
</dbReference>
<evidence type="ECO:0000256" key="3">
    <source>
        <dbReference type="ARBA" id="ARBA00022801"/>
    </source>
</evidence>
<evidence type="ECO:0000256" key="4">
    <source>
        <dbReference type="ARBA" id="ARBA00022807"/>
    </source>
</evidence>
<reference evidence="8" key="1">
    <citation type="submission" date="2021-10" db="EMBL/GenBank/DDBJ databases">
        <title>Tropical sea cucumber genome reveals ecological adaptation and Cuvierian tubules defense mechanism.</title>
        <authorList>
            <person name="Chen T."/>
        </authorList>
    </citation>
    <scope>NUCLEOTIDE SEQUENCE</scope>
    <source>
        <strain evidence="8">Nanhai2018</strain>
        <tissue evidence="8">Muscle</tissue>
    </source>
</reference>
<dbReference type="PRINTS" id="PR00705">
    <property type="entry name" value="PAPAIN"/>
</dbReference>
<dbReference type="SUPFAM" id="SSF54001">
    <property type="entry name" value="Cysteine proteinases"/>
    <property type="match status" value="1"/>
</dbReference>
<dbReference type="SMART" id="SM00645">
    <property type="entry name" value="Pept_C1"/>
    <property type="match status" value="1"/>
</dbReference>
<dbReference type="Pfam" id="PF08246">
    <property type="entry name" value="Inhibitor_I29"/>
    <property type="match status" value="1"/>
</dbReference>
<dbReference type="InterPro" id="IPR013128">
    <property type="entry name" value="Peptidase_C1A"/>
</dbReference>
<evidence type="ECO:0000313" key="9">
    <source>
        <dbReference type="Proteomes" id="UP001152320"/>
    </source>
</evidence>
<evidence type="ECO:0000259" key="7">
    <source>
        <dbReference type="SMART" id="SM00848"/>
    </source>
</evidence>
<keyword evidence="2" id="KW-0645">Protease</keyword>
<dbReference type="InterPro" id="IPR038765">
    <property type="entry name" value="Papain-like_cys_pep_sf"/>
</dbReference>
<evidence type="ECO:0000313" key="8">
    <source>
        <dbReference type="EMBL" id="KAJ8036486.1"/>
    </source>
</evidence>
<organism evidence="8 9">
    <name type="scientific">Holothuria leucospilota</name>
    <name type="common">Black long sea cucumber</name>
    <name type="synonym">Mertensiothuria leucospilota</name>
    <dbReference type="NCBI Taxonomy" id="206669"/>
    <lineage>
        <taxon>Eukaryota</taxon>
        <taxon>Metazoa</taxon>
        <taxon>Echinodermata</taxon>
        <taxon>Eleutherozoa</taxon>
        <taxon>Echinozoa</taxon>
        <taxon>Holothuroidea</taxon>
        <taxon>Aspidochirotacea</taxon>
        <taxon>Aspidochirotida</taxon>
        <taxon>Holothuriidae</taxon>
        <taxon>Holothuria</taxon>
    </lineage>
</organism>
<comment type="similarity">
    <text evidence="1">Belongs to the peptidase C1 family.</text>
</comment>
<dbReference type="EMBL" id="JAIZAY010000009">
    <property type="protein sequence ID" value="KAJ8036486.1"/>
    <property type="molecule type" value="Genomic_DNA"/>
</dbReference>